<reference evidence="3" key="1">
    <citation type="submission" date="2023-07" db="EMBL/GenBank/DDBJ databases">
        <title>Molecular identification of indigenous halophilic bacteria isolated from red sea cost, biodegradation of synthetic dyes and assessment of degraded metabolite toxicity.</title>
        <authorList>
            <person name="Chaieb K."/>
            <person name="Altayb H.N."/>
        </authorList>
    </citation>
    <scope>NUCLEOTIDE SEQUENCE [LARGE SCALE GENOMIC DNA]</scope>
    <source>
        <strain evidence="3">K20</strain>
    </source>
</reference>
<keyword evidence="1" id="KW-0732">Signal</keyword>
<name>A0ABS7YTW0_9VIBR</name>
<feature type="chain" id="PRO_5045758197" description="Porin" evidence="1">
    <location>
        <begin position="23"/>
        <end position="379"/>
    </location>
</feature>
<organism evidence="2 3">
    <name type="scientific">Vibrio tritonius</name>
    <dbReference type="NCBI Taxonomy" id="1435069"/>
    <lineage>
        <taxon>Bacteria</taxon>
        <taxon>Pseudomonadati</taxon>
        <taxon>Pseudomonadota</taxon>
        <taxon>Gammaproteobacteria</taxon>
        <taxon>Vibrionales</taxon>
        <taxon>Vibrionaceae</taxon>
        <taxon>Vibrio</taxon>
    </lineage>
</organism>
<gene>
    <name evidence="2" type="ORF">LDJ79_22030</name>
</gene>
<dbReference type="Proteomes" id="UP001199044">
    <property type="component" value="Unassembled WGS sequence"/>
</dbReference>
<evidence type="ECO:0000313" key="2">
    <source>
        <dbReference type="EMBL" id="MCA2018808.1"/>
    </source>
</evidence>
<evidence type="ECO:0000313" key="3">
    <source>
        <dbReference type="Proteomes" id="UP001199044"/>
    </source>
</evidence>
<feature type="signal peptide" evidence="1">
    <location>
        <begin position="1"/>
        <end position="22"/>
    </location>
</feature>
<evidence type="ECO:0000256" key="1">
    <source>
        <dbReference type="SAM" id="SignalP"/>
    </source>
</evidence>
<proteinExistence type="predicted"/>
<sequence>MSRTLNTTLFLISISAFSSAQARTDNDGNWIENYLDRDNGSELAQFTDIENNSRWYYNLRLQGTTTVGRSFDDQGSKIEASLRLRGKTMFTDDLGFTGDFWLKAKENYNKTNGITSNHYDDLDEGASWENLIFGIESNTFGTLAYAKHSTNWAVYSTDIGMHGQYDIQMDAAGKNAGKIIYKNYFDNNLFVHTSYDTNSDIYGLDIGYQTANIYPFRPDSYGVYFSMHNGQPLLNKGYNSNIIGNVNTNSNIKSDTDYNRDSESLITYSLSGYKQFGFNGRVGLAMAYSERDNDESIREIREQGYAEGGLGFSISSTYQYFPEGFKGWGPVITVSHDEFTDKIVPQMQYWFSPQVRVWAGHIITTHGENSTQVEFQLDY</sequence>
<keyword evidence="3" id="KW-1185">Reference proteome</keyword>
<dbReference type="EMBL" id="JAIWIU010000203">
    <property type="protein sequence ID" value="MCA2018808.1"/>
    <property type="molecule type" value="Genomic_DNA"/>
</dbReference>
<comment type="caution">
    <text evidence="2">The sequence shown here is derived from an EMBL/GenBank/DDBJ whole genome shotgun (WGS) entry which is preliminary data.</text>
</comment>
<evidence type="ECO:0008006" key="4">
    <source>
        <dbReference type="Google" id="ProtNLM"/>
    </source>
</evidence>
<protein>
    <recommendedName>
        <fullName evidence="4">Porin</fullName>
    </recommendedName>
</protein>
<accession>A0ABS7YTW0</accession>
<dbReference type="RefSeq" id="WP_225252113.1">
    <property type="nucleotide sequence ID" value="NZ_JAIWIU010000203.1"/>
</dbReference>